<dbReference type="Gene3D" id="3.40.50.1820">
    <property type="entry name" value="alpha/beta hydrolase"/>
    <property type="match status" value="1"/>
</dbReference>
<gene>
    <name evidence="4" type="ORF">F4556_005501</name>
</gene>
<dbReference type="EMBL" id="JACHJR010000001">
    <property type="protein sequence ID" value="MBB4949966.1"/>
    <property type="molecule type" value="Genomic_DNA"/>
</dbReference>
<dbReference type="SUPFAM" id="SSF53474">
    <property type="entry name" value="alpha/beta-Hydrolases"/>
    <property type="match status" value="1"/>
</dbReference>
<protein>
    <submittedName>
        <fullName evidence="4">Carboxylesterase</fullName>
        <ecNumber evidence="4">3.1.1.1</ecNumber>
    </submittedName>
</protein>
<feature type="binding site" evidence="2">
    <location>
        <position position="94"/>
    </location>
    <ligand>
        <name>substrate</name>
    </ligand>
</feature>
<evidence type="ECO:0000313" key="5">
    <source>
        <dbReference type="Proteomes" id="UP000573327"/>
    </source>
</evidence>
<dbReference type="GO" id="GO:0106435">
    <property type="term" value="F:carboxylesterase activity"/>
    <property type="evidence" value="ECO:0007669"/>
    <property type="project" value="UniProtKB-EC"/>
</dbReference>
<feature type="active site" description="Charge relay system" evidence="1">
    <location>
        <position position="194"/>
    </location>
</feature>
<feature type="binding site" evidence="2">
    <location>
        <position position="25"/>
    </location>
    <ligand>
        <name>substrate</name>
    </ligand>
</feature>
<reference evidence="4 5" key="1">
    <citation type="submission" date="2020-08" db="EMBL/GenBank/DDBJ databases">
        <title>Sequencing the genomes of 1000 actinobacteria strains.</title>
        <authorList>
            <person name="Klenk H.-P."/>
        </authorList>
    </citation>
    <scope>NUCLEOTIDE SEQUENCE [LARGE SCALE GENOMIC DNA]</scope>
    <source>
        <strain evidence="4 5">DSM 44786</strain>
    </source>
</reference>
<dbReference type="AlphaFoldDB" id="A0A7W7WK38"/>
<dbReference type="PANTHER" id="PTHR11614">
    <property type="entry name" value="PHOSPHOLIPASE-RELATED"/>
    <property type="match status" value="1"/>
</dbReference>
<feature type="active site" description="Charge relay system" evidence="1">
    <location>
        <position position="224"/>
    </location>
</feature>
<dbReference type="EC" id="3.1.1.1" evidence="4"/>
<accession>A0A7W7WK38</accession>
<dbReference type="InterPro" id="IPR012354">
    <property type="entry name" value="Esterase_lipase"/>
</dbReference>
<keyword evidence="5" id="KW-1185">Reference proteome</keyword>
<dbReference type="InterPro" id="IPR022742">
    <property type="entry name" value="Hydrolase_4"/>
</dbReference>
<dbReference type="RefSeq" id="WP_184920700.1">
    <property type="nucleotide sequence ID" value="NZ_JACHJR010000001.1"/>
</dbReference>
<dbReference type="Pfam" id="PF12146">
    <property type="entry name" value="Hydrolase_4"/>
    <property type="match status" value="1"/>
</dbReference>
<organism evidence="4 5">
    <name type="scientific">Kitasatospora gansuensis</name>
    <dbReference type="NCBI Taxonomy" id="258050"/>
    <lineage>
        <taxon>Bacteria</taxon>
        <taxon>Bacillati</taxon>
        <taxon>Actinomycetota</taxon>
        <taxon>Actinomycetes</taxon>
        <taxon>Kitasatosporales</taxon>
        <taxon>Streptomycetaceae</taxon>
        <taxon>Kitasatospora</taxon>
    </lineage>
</organism>
<dbReference type="InterPro" id="IPR029058">
    <property type="entry name" value="AB_hydrolase_fold"/>
</dbReference>
<comment type="caution">
    <text evidence="4">The sequence shown here is derived from an EMBL/GenBank/DDBJ whole genome shotgun (WGS) entry which is preliminary data.</text>
</comment>
<name>A0A7W7WK38_9ACTN</name>
<evidence type="ECO:0000256" key="1">
    <source>
        <dbReference type="PIRSR" id="PIRSR017388-1"/>
    </source>
</evidence>
<feature type="active site" description="Nucleophile" evidence="1">
    <location>
        <position position="93"/>
    </location>
</feature>
<dbReference type="Proteomes" id="UP000573327">
    <property type="component" value="Unassembled WGS sequence"/>
</dbReference>
<evidence type="ECO:0000259" key="3">
    <source>
        <dbReference type="Pfam" id="PF12146"/>
    </source>
</evidence>
<evidence type="ECO:0000313" key="4">
    <source>
        <dbReference type="EMBL" id="MBB4949966.1"/>
    </source>
</evidence>
<dbReference type="InterPro" id="IPR051044">
    <property type="entry name" value="MAG_DAG_Lipase"/>
</dbReference>
<proteinExistence type="predicted"/>
<dbReference type="PIRSF" id="PIRSF017388">
    <property type="entry name" value="Esterase_lipase"/>
    <property type="match status" value="1"/>
</dbReference>
<evidence type="ECO:0000256" key="2">
    <source>
        <dbReference type="PIRSR" id="PIRSR017388-2"/>
    </source>
</evidence>
<keyword evidence="4" id="KW-0378">Hydrolase</keyword>
<sequence>MPLLPGAEPFRHQGGRVGVLFVHGFTGSPQSLRPWADEFVAAGYSVSVPLLPGHGTRWQDMQLTRWEDWYAEAERAFKELAAECDQVFVCALSMGGALALRLTARQGAAVAGLVLVNPSVRSDNPASVLLPVLRHLVPSLPGVANDIAKPGSHELGYDRTPLHAAWSLARLWKTVQAELPDVRRPVLLLHSPQDHVVSPANSELVLARISSTDVTELLCERSYHVATLDHDAGLIVEASLDFVRRLTPAVHAEASAADASAEDHLG</sequence>
<feature type="domain" description="Serine aminopeptidase S33" evidence="3">
    <location>
        <begin position="19"/>
        <end position="229"/>
    </location>
</feature>